<dbReference type="AlphaFoldDB" id="A0A9N9E7L8"/>
<dbReference type="PANTHER" id="PTHR33129">
    <property type="entry name" value="PROTEIN KINASE DOMAIN-CONTAINING PROTEIN-RELATED"/>
    <property type="match status" value="1"/>
</dbReference>
<feature type="compositionally biased region" description="Basic residues" evidence="1">
    <location>
        <begin position="381"/>
        <end position="392"/>
    </location>
</feature>
<sequence>EYLRNPTVWYIVDGKEPKRVNAKTILICSPKRDHYSNFDKYPGATIRYMPVWNQEEIDTCNDAIYYHQRSKVKQLFLKWGGIPRFVLEKANDPVQQRMLEDAIARCDERIFSYLGESEIQDDMSHKLFHICTNVPIRENGSENSEVESAEEEPYYTLKTIAFGSDYIGGKVTEKLKTFISDRIRIELEVNLAMGVGNPFLGTCFEQVAHRILRKGGTFNIRSLDDHKEYTINLDQQNDILMFSAIDQIEDNKYYQPESRTFPSIDAIIAPNILFQMTITMTHPIKMIGLKKLKDCKKLVKKGDINFYFVVPTQLYNNYPKQDFATTASGIAQMIPDWIKTHVQQYALKIDLTSENSSKSGYASGNPGSGSGNIGGSSRSGKAQKHTWRKNVK</sequence>
<evidence type="ECO:0000313" key="3">
    <source>
        <dbReference type="Proteomes" id="UP000789739"/>
    </source>
</evidence>
<comment type="caution">
    <text evidence="2">The sequence shown here is derived from an EMBL/GenBank/DDBJ whole genome shotgun (WGS) entry which is preliminary data.</text>
</comment>
<dbReference type="OrthoDB" id="19861at2759"/>
<evidence type="ECO:0000256" key="1">
    <source>
        <dbReference type="SAM" id="MobiDB-lite"/>
    </source>
</evidence>
<name>A0A9N9E7L8_9GLOM</name>
<organism evidence="2 3">
    <name type="scientific">Paraglomus brasilianum</name>
    <dbReference type="NCBI Taxonomy" id="144538"/>
    <lineage>
        <taxon>Eukaryota</taxon>
        <taxon>Fungi</taxon>
        <taxon>Fungi incertae sedis</taxon>
        <taxon>Mucoromycota</taxon>
        <taxon>Glomeromycotina</taxon>
        <taxon>Glomeromycetes</taxon>
        <taxon>Paraglomerales</taxon>
        <taxon>Paraglomeraceae</taxon>
        <taxon>Paraglomus</taxon>
    </lineage>
</organism>
<feature type="region of interest" description="Disordered" evidence="1">
    <location>
        <begin position="355"/>
        <end position="392"/>
    </location>
</feature>
<gene>
    <name evidence="2" type="ORF">PBRASI_LOCUS11032</name>
</gene>
<accession>A0A9N9E7L8</accession>
<dbReference type="EMBL" id="CAJVPI010004189">
    <property type="protein sequence ID" value="CAG8665713.1"/>
    <property type="molecule type" value="Genomic_DNA"/>
</dbReference>
<dbReference type="Proteomes" id="UP000789739">
    <property type="component" value="Unassembled WGS sequence"/>
</dbReference>
<dbReference type="InterPro" id="IPR052980">
    <property type="entry name" value="Crinkler_effector"/>
</dbReference>
<proteinExistence type="predicted"/>
<dbReference type="PANTHER" id="PTHR33129:SF1">
    <property type="entry name" value="ATP-BINDING PROTEIN"/>
    <property type="match status" value="1"/>
</dbReference>
<keyword evidence="3" id="KW-1185">Reference proteome</keyword>
<protein>
    <submittedName>
        <fullName evidence="2">11267_t:CDS:1</fullName>
    </submittedName>
</protein>
<evidence type="ECO:0000313" key="2">
    <source>
        <dbReference type="EMBL" id="CAG8665713.1"/>
    </source>
</evidence>
<reference evidence="2" key="1">
    <citation type="submission" date="2021-06" db="EMBL/GenBank/DDBJ databases">
        <authorList>
            <person name="Kallberg Y."/>
            <person name="Tangrot J."/>
            <person name="Rosling A."/>
        </authorList>
    </citation>
    <scope>NUCLEOTIDE SEQUENCE</scope>
    <source>
        <strain evidence="2">BR232B</strain>
    </source>
</reference>
<feature type="non-terminal residue" evidence="2">
    <location>
        <position position="1"/>
    </location>
</feature>